<dbReference type="OrthoDB" id="1822491at2"/>
<evidence type="ECO:0000259" key="4">
    <source>
        <dbReference type="PROSITE" id="PS51898"/>
    </source>
</evidence>
<dbReference type="PANTHER" id="PTHR30349">
    <property type="entry name" value="PHAGE INTEGRASE-RELATED"/>
    <property type="match status" value="1"/>
</dbReference>
<name>A0A3P8LG45_TSUPA</name>
<dbReference type="InterPro" id="IPR011010">
    <property type="entry name" value="DNA_brk_join_enz"/>
</dbReference>
<dbReference type="AlphaFoldDB" id="A0A3P8LG45"/>
<evidence type="ECO:0000256" key="2">
    <source>
        <dbReference type="ARBA" id="ARBA00023125"/>
    </source>
</evidence>
<dbReference type="Gene3D" id="1.10.443.10">
    <property type="entry name" value="Intergrase catalytic core"/>
    <property type="match status" value="1"/>
</dbReference>
<dbReference type="GO" id="GO:0015074">
    <property type="term" value="P:DNA integration"/>
    <property type="evidence" value="ECO:0007669"/>
    <property type="project" value="InterPro"/>
</dbReference>
<dbReference type="InterPro" id="IPR050090">
    <property type="entry name" value="Tyrosine_recombinase_XerCD"/>
</dbReference>
<dbReference type="SUPFAM" id="SSF56349">
    <property type="entry name" value="DNA breaking-rejoining enzymes"/>
    <property type="match status" value="1"/>
</dbReference>
<feature type="domain" description="Tyr recombinase" evidence="4">
    <location>
        <begin position="103"/>
        <end position="265"/>
    </location>
</feature>
<dbReference type="PANTHER" id="PTHR30349:SF64">
    <property type="entry name" value="PROPHAGE INTEGRASE INTD-RELATED"/>
    <property type="match status" value="1"/>
</dbReference>
<evidence type="ECO:0000313" key="6">
    <source>
        <dbReference type="Proteomes" id="UP000271626"/>
    </source>
</evidence>
<dbReference type="GO" id="GO:0006310">
    <property type="term" value="P:DNA recombination"/>
    <property type="evidence" value="ECO:0007669"/>
    <property type="project" value="UniProtKB-KW"/>
</dbReference>
<reference evidence="5 6" key="1">
    <citation type="submission" date="2018-12" db="EMBL/GenBank/DDBJ databases">
        <authorList>
            <consortium name="Pathogen Informatics"/>
        </authorList>
    </citation>
    <scope>NUCLEOTIDE SEQUENCE [LARGE SCALE GENOMIC DNA]</scope>
    <source>
        <strain evidence="5 6">NCTC10741</strain>
    </source>
</reference>
<dbReference type="InterPro" id="IPR010998">
    <property type="entry name" value="Integrase_recombinase_N"/>
</dbReference>
<protein>
    <submittedName>
        <fullName evidence="5">Tyrosine recombinase XerD</fullName>
    </submittedName>
</protein>
<dbReference type="InterPro" id="IPR002104">
    <property type="entry name" value="Integrase_catalytic"/>
</dbReference>
<accession>A0A3P8LG45</accession>
<comment type="similarity">
    <text evidence="1">Belongs to the 'phage' integrase family.</text>
</comment>
<dbReference type="EMBL" id="LR131273">
    <property type="protein sequence ID" value="VDR40182.1"/>
    <property type="molecule type" value="Genomic_DNA"/>
</dbReference>
<dbReference type="GO" id="GO:0003677">
    <property type="term" value="F:DNA binding"/>
    <property type="evidence" value="ECO:0007669"/>
    <property type="project" value="UniProtKB-KW"/>
</dbReference>
<dbReference type="Proteomes" id="UP000271626">
    <property type="component" value="Chromosome"/>
</dbReference>
<dbReference type="RefSeq" id="WP_126197200.1">
    <property type="nucleotide sequence ID" value="NZ_CP085954.1"/>
</dbReference>
<dbReference type="Gene3D" id="1.10.150.130">
    <property type="match status" value="1"/>
</dbReference>
<sequence>MTKAWGDVLTSYSSYLVAAGRARKTRRLRKYYARCFADFTRRSPTRVTIDDLSDYLAANPHWAPATRHVAQVSLRDLFGWMHRTGRRGDNPAALLPRVRVPAGVPRPCPDEAIIATMANVGARELLMLRLGSEAGLRREEIATTRGDKVYQAIGGYVLSVTGKGGRTREVPIGDGLAEAITARGAGWTFPGRTDGHLCAARVGVLMSELLPGRWTAHTLRHRFGTVTYAADHDIRAVQELLGHASVATTQIYTAVPDDAKRRAAQAASLAA</sequence>
<proteinExistence type="inferred from homology"/>
<organism evidence="5 6">
    <name type="scientific">Tsukamurella paurometabola</name>
    <name type="common">Corynebacterium paurometabolum</name>
    <dbReference type="NCBI Taxonomy" id="2061"/>
    <lineage>
        <taxon>Bacteria</taxon>
        <taxon>Bacillati</taxon>
        <taxon>Actinomycetota</taxon>
        <taxon>Actinomycetes</taxon>
        <taxon>Mycobacteriales</taxon>
        <taxon>Tsukamurellaceae</taxon>
        <taxon>Tsukamurella</taxon>
    </lineage>
</organism>
<dbReference type="InterPro" id="IPR013762">
    <property type="entry name" value="Integrase-like_cat_sf"/>
</dbReference>
<gene>
    <name evidence="5" type="primary">xerD_2</name>
    <name evidence="5" type="ORF">NCTC10741_03338</name>
</gene>
<keyword evidence="2" id="KW-0238">DNA-binding</keyword>
<evidence type="ECO:0000256" key="1">
    <source>
        <dbReference type="ARBA" id="ARBA00008857"/>
    </source>
</evidence>
<keyword evidence="3" id="KW-0233">DNA recombination</keyword>
<evidence type="ECO:0000313" key="5">
    <source>
        <dbReference type="EMBL" id="VDR40182.1"/>
    </source>
</evidence>
<dbReference type="PROSITE" id="PS51898">
    <property type="entry name" value="TYR_RECOMBINASE"/>
    <property type="match status" value="1"/>
</dbReference>
<dbReference type="Pfam" id="PF00589">
    <property type="entry name" value="Phage_integrase"/>
    <property type="match status" value="1"/>
</dbReference>
<evidence type="ECO:0000256" key="3">
    <source>
        <dbReference type="ARBA" id="ARBA00023172"/>
    </source>
</evidence>